<proteinExistence type="predicted"/>
<evidence type="ECO:0000313" key="2">
    <source>
        <dbReference type="Proteomes" id="UP000266196"/>
    </source>
</evidence>
<dbReference type="Proteomes" id="UP000266196">
    <property type="component" value="Unassembled WGS sequence"/>
</dbReference>
<reference evidence="1 2" key="1">
    <citation type="submission" date="2018-08" db="EMBL/GenBank/DDBJ databases">
        <title>Aphanomyces genome sequencing and annotation.</title>
        <authorList>
            <person name="Minardi D."/>
            <person name="Oidtmann B."/>
            <person name="Van Der Giezen M."/>
            <person name="Studholme D.J."/>
        </authorList>
    </citation>
    <scope>NUCLEOTIDE SEQUENCE [LARGE SCALE GENOMIC DNA]</scope>
    <source>
        <strain evidence="1 2">197901</strain>
    </source>
</reference>
<gene>
    <name evidence="1" type="ORF">DYB31_015776</name>
</gene>
<comment type="caution">
    <text evidence="1">The sequence shown here is derived from an EMBL/GenBank/DDBJ whole genome shotgun (WGS) entry which is preliminary data.</text>
</comment>
<evidence type="ECO:0000313" key="1">
    <source>
        <dbReference type="EMBL" id="RHZ41364.1"/>
    </source>
</evidence>
<organism evidence="1 2">
    <name type="scientific">Aphanomyces astaci</name>
    <name type="common">Crayfish plague agent</name>
    <dbReference type="NCBI Taxonomy" id="112090"/>
    <lineage>
        <taxon>Eukaryota</taxon>
        <taxon>Sar</taxon>
        <taxon>Stramenopiles</taxon>
        <taxon>Oomycota</taxon>
        <taxon>Saprolegniomycetes</taxon>
        <taxon>Saprolegniales</taxon>
        <taxon>Verrucalvaceae</taxon>
        <taxon>Aphanomyces</taxon>
    </lineage>
</organism>
<protein>
    <submittedName>
        <fullName evidence="1">Uncharacterized protein</fullName>
    </submittedName>
</protein>
<name>A0A397FZH5_APHAT</name>
<dbReference type="AlphaFoldDB" id="A0A397FZH5"/>
<dbReference type="EMBL" id="QUTE01001136">
    <property type="protein sequence ID" value="RHZ41364.1"/>
    <property type="molecule type" value="Genomic_DNA"/>
</dbReference>
<dbReference type="VEuPathDB" id="FungiDB:H257_17861"/>
<feature type="non-terminal residue" evidence="1">
    <location>
        <position position="1"/>
    </location>
</feature>
<sequence length="54" mass="5415">AQYDKEKAKVAPGLRATVTLVVTFTTPGAIQGVLEMETPSGKGGVALIGTVAAT</sequence>
<accession>A0A397FZH5</accession>